<dbReference type="PANTHER" id="PTHR43798:SF5">
    <property type="entry name" value="MONOACYLGLYCEROL LIPASE ABHD6"/>
    <property type="match status" value="1"/>
</dbReference>
<dbReference type="GO" id="GO:0016020">
    <property type="term" value="C:membrane"/>
    <property type="evidence" value="ECO:0007669"/>
    <property type="project" value="TreeGrafter"/>
</dbReference>
<reference evidence="2 3" key="1">
    <citation type="journal article" date="2017" name="G3 (Bethesda)">
        <title>First Draft Genome Sequence of the Pathogenic Fungus Lomentospora prolificans (Formerly Scedosporium prolificans).</title>
        <authorList>
            <person name="Luo R."/>
            <person name="Zimin A."/>
            <person name="Workman R."/>
            <person name="Fan Y."/>
            <person name="Pertea G."/>
            <person name="Grossman N."/>
            <person name="Wear M.P."/>
            <person name="Jia B."/>
            <person name="Miller H."/>
            <person name="Casadevall A."/>
            <person name="Timp W."/>
            <person name="Zhang S.X."/>
            <person name="Salzberg S.L."/>
        </authorList>
    </citation>
    <scope>NUCLEOTIDE SEQUENCE [LARGE SCALE GENOMIC DNA]</scope>
    <source>
        <strain evidence="2 3">JHH-5317</strain>
    </source>
</reference>
<dbReference type="InterPro" id="IPR022742">
    <property type="entry name" value="Hydrolase_4"/>
</dbReference>
<dbReference type="InterPro" id="IPR029058">
    <property type="entry name" value="AB_hydrolase_fold"/>
</dbReference>
<accession>A0A2N3MYX6</accession>
<evidence type="ECO:0000313" key="3">
    <source>
        <dbReference type="Proteomes" id="UP000233524"/>
    </source>
</evidence>
<dbReference type="VEuPathDB" id="FungiDB:jhhlp_008758"/>
<evidence type="ECO:0000259" key="1">
    <source>
        <dbReference type="Pfam" id="PF12146"/>
    </source>
</evidence>
<dbReference type="EMBL" id="NLAX01001623">
    <property type="protein sequence ID" value="PKS05383.1"/>
    <property type="molecule type" value="Genomic_DNA"/>
</dbReference>
<dbReference type="Pfam" id="PF12146">
    <property type="entry name" value="Hydrolase_4"/>
    <property type="match status" value="1"/>
</dbReference>
<dbReference type="PANTHER" id="PTHR43798">
    <property type="entry name" value="MONOACYLGLYCEROL LIPASE"/>
    <property type="match status" value="1"/>
</dbReference>
<dbReference type="GO" id="GO:0047372">
    <property type="term" value="F:monoacylglycerol lipase activity"/>
    <property type="evidence" value="ECO:0007669"/>
    <property type="project" value="TreeGrafter"/>
</dbReference>
<name>A0A2N3MYX6_9PEZI</name>
<dbReference type="InterPro" id="IPR000073">
    <property type="entry name" value="AB_hydrolase_1"/>
</dbReference>
<dbReference type="AlphaFoldDB" id="A0A2N3MYX6"/>
<dbReference type="Proteomes" id="UP000233524">
    <property type="component" value="Unassembled WGS sequence"/>
</dbReference>
<comment type="caution">
    <text evidence="2">The sequence shown here is derived from an EMBL/GenBank/DDBJ whole genome shotgun (WGS) entry which is preliminary data.</text>
</comment>
<dbReference type="GO" id="GO:0046464">
    <property type="term" value="P:acylglycerol catabolic process"/>
    <property type="evidence" value="ECO:0007669"/>
    <property type="project" value="TreeGrafter"/>
</dbReference>
<dbReference type="Gene3D" id="3.40.50.1820">
    <property type="entry name" value="alpha/beta hydrolase"/>
    <property type="match status" value="1"/>
</dbReference>
<proteinExistence type="predicted"/>
<protein>
    <recommendedName>
        <fullName evidence="1">Serine aminopeptidase S33 domain-containing protein</fullName>
    </recommendedName>
</protein>
<dbReference type="InterPro" id="IPR050266">
    <property type="entry name" value="AB_hydrolase_sf"/>
</dbReference>
<keyword evidence="3" id="KW-1185">Reference proteome</keyword>
<evidence type="ECO:0000313" key="2">
    <source>
        <dbReference type="EMBL" id="PKS05383.1"/>
    </source>
</evidence>
<sequence>MPIEVINGKRLFTVTFGPQPAESKNATFLFIHGLGSTHSFYVNLLPRIAESRNSCVLYDTCGSGQSKHRGGEQSLESMAEDVEELMKHLKLDSSRTILVGHSMGGMVACRVASRLNHLRGLVLIGPVHPSPTLGDVFTKRMHTVMESQSFPNCYPPPQGRTNNSHSGGMEPLADSIPISATGSKATSTQRAFIRALILSQEPQGYASLCSVISKAEAPDYSAIKCPLLIVAGGDDKTCPLPSSEMILQSVGTIQSLKALEVLDGVGHWHCIEAGDIVADLLVNFAKSLE</sequence>
<organism evidence="2 3">
    <name type="scientific">Lomentospora prolificans</name>
    <dbReference type="NCBI Taxonomy" id="41688"/>
    <lineage>
        <taxon>Eukaryota</taxon>
        <taxon>Fungi</taxon>
        <taxon>Dikarya</taxon>
        <taxon>Ascomycota</taxon>
        <taxon>Pezizomycotina</taxon>
        <taxon>Sordariomycetes</taxon>
        <taxon>Hypocreomycetidae</taxon>
        <taxon>Microascales</taxon>
        <taxon>Microascaceae</taxon>
        <taxon>Lomentospora</taxon>
    </lineage>
</organism>
<dbReference type="STRING" id="41688.A0A2N3MYX6"/>
<feature type="domain" description="Serine aminopeptidase S33" evidence="1">
    <location>
        <begin position="24"/>
        <end position="267"/>
    </location>
</feature>
<dbReference type="SUPFAM" id="SSF53474">
    <property type="entry name" value="alpha/beta-Hydrolases"/>
    <property type="match status" value="1"/>
</dbReference>
<gene>
    <name evidence="2" type="ORF">jhhlp_008758</name>
</gene>
<dbReference type="PRINTS" id="PR00111">
    <property type="entry name" value="ABHYDROLASE"/>
</dbReference>
<dbReference type="OrthoDB" id="2498029at2759"/>
<dbReference type="InParanoid" id="A0A2N3MYX6"/>